<keyword evidence="8" id="KW-1185">Reference proteome</keyword>
<dbReference type="Pfam" id="PF13520">
    <property type="entry name" value="AA_permease_2"/>
    <property type="match status" value="1"/>
</dbReference>
<dbReference type="PRINTS" id="PR01081">
    <property type="entry name" value="KCLTRNSPORT"/>
</dbReference>
<keyword evidence="3" id="KW-0812">Transmembrane</keyword>
<comment type="caution">
    <text evidence="7">The sequence shown here is derived from an EMBL/GenBank/DDBJ whole genome shotgun (WGS) entry which is preliminary data.</text>
</comment>
<protein>
    <recommendedName>
        <fullName evidence="6">SLC12A transporter C-terminal domain-containing protein</fullName>
    </recommendedName>
</protein>
<evidence type="ECO:0000256" key="1">
    <source>
        <dbReference type="ARBA" id="ARBA00004651"/>
    </source>
</evidence>
<evidence type="ECO:0000256" key="4">
    <source>
        <dbReference type="ARBA" id="ARBA00022989"/>
    </source>
</evidence>
<dbReference type="Proteomes" id="UP001476798">
    <property type="component" value="Unassembled WGS sequence"/>
</dbReference>
<evidence type="ECO:0000313" key="7">
    <source>
        <dbReference type="EMBL" id="MEQ2169423.1"/>
    </source>
</evidence>
<dbReference type="InterPro" id="IPR002293">
    <property type="entry name" value="AA/rel_permease1"/>
</dbReference>
<evidence type="ECO:0000256" key="5">
    <source>
        <dbReference type="ARBA" id="ARBA00023136"/>
    </source>
</evidence>
<evidence type="ECO:0000259" key="6">
    <source>
        <dbReference type="Pfam" id="PF03522"/>
    </source>
</evidence>
<dbReference type="InterPro" id="IPR000076">
    <property type="entry name" value="KCL_cotranspt"/>
</dbReference>
<dbReference type="EMBL" id="JAHRIO010032903">
    <property type="protein sequence ID" value="MEQ2169423.1"/>
    <property type="molecule type" value="Genomic_DNA"/>
</dbReference>
<evidence type="ECO:0000256" key="2">
    <source>
        <dbReference type="ARBA" id="ARBA00022448"/>
    </source>
</evidence>
<organism evidence="7 8">
    <name type="scientific">Goodea atripinnis</name>
    <dbReference type="NCBI Taxonomy" id="208336"/>
    <lineage>
        <taxon>Eukaryota</taxon>
        <taxon>Metazoa</taxon>
        <taxon>Chordata</taxon>
        <taxon>Craniata</taxon>
        <taxon>Vertebrata</taxon>
        <taxon>Euteleostomi</taxon>
        <taxon>Actinopterygii</taxon>
        <taxon>Neopterygii</taxon>
        <taxon>Teleostei</taxon>
        <taxon>Neoteleostei</taxon>
        <taxon>Acanthomorphata</taxon>
        <taxon>Ovalentaria</taxon>
        <taxon>Atherinomorphae</taxon>
        <taxon>Cyprinodontiformes</taxon>
        <taxon>Goodeidae</taxon>
        <taxon>Goodea</taxon>
    </lineage>
</organism>
<proteinExistence type="predicted"/>
<name>A0ABV0NFR2_9TELE</name>
<accession>A0ABV0NFR2</accession>
<dbReference type="PANTHER" id="PTHR11827:SF54">
    <property type="entry name" value="SOLUTE CARRIER FAMILY 12 MEMBER 5"/>
    <property type="match status" value="1"/>
</dbReference>
<gene>
    <name evidence="7" type="ORF">GOODEAATRI_025152</name>
</gene>
<sequence>MSSVILFGACIEGVVLRDKFGEGVHGNLVIGTLAWPSPWVIVIGSFFSTCGAGLQSLTGAPRLLQAIAKDGIVPALRIFGHGKANGEPTWSLLLTAFICESGILIASLDSVAPILSIAEKEWGDGIRGLSLSAARYALMRLEEGPPHTKNWRPQLLVLVSTDAEQNVEQPRLLSLTNQLKAGKGLTIVGTALGGTYLANYEQAQRADQVGSISQFLVDRFCRTLQALRKLMETEKVKGFCQVTVSSNLRDATSHLLQASGLGGLKHNAVLVSWPRNWKQGDEHQTWRNFIGTL</sequence>
<keyword evidence="5" id="KW-0472">Membrane</keyword>
<reference evidence="7 8" key="1">
    <citation type="submission" date="2021-06" db="EMBL/GenBank/DDBJ databases">
        <authorList>
            <person name="Palmer J.M."/>
        </authorList>
    </citation>
    <scope>NUCLEOTIDE SEQUENCE [LARGE SCALE GENOMIC DNA]</scope>
    <source>
        <strain evidence="7 8">GA_2019</strain>
        <tissue evidence="7">Muscle</tissue>
    </source>
</reference>
<dbReference type="Pfam" id="PF03522">
    <property type="entry name" value="SLC12"/>
    <property type="match status" value="1"/>
</dbReference>
<feature type="domain" description="SLC12A transporter C-terminal" evidence="6">
    <location>
        <begin position="170"/>
        <end position="284"/>
    </location>
</feature>
<dbReference type="InterPro" id="IPR004842">
    <property type="entry name" value="SLC12A_fam"/>
</dbReference>
<dbReference type="InterPro" id="IPR018491">
    <property type="entry name" value="SLC12_C"/>
</dbReference>
<dbReference type="Gene3D" id="1.20.1740.10">
    <property type="entry name" value="Amino acid/polyamine transporter I"/>
    <property type="match status" value="1"/>
</dbReference>
<evidence type="ECO:0000256" key="3">
    <source>
        <dbReference type="ARBA" id="ARBA00022692"/>
    </source>
</evidence>
<comment type="subcellular location">
    <subcellularLocation>
        <location evidence="1">Cell membrane</location>
        <topology evidence="1">Multi-pass membrane protein</topology>
    </subcellularLocation>
</comment>
<keyword evidence="2" id="KW-0813">Transport</keyword>
<keyword evidence="4" id="KW-1133">Transmembrane helix</keyword>
<evidence type="ECO:0000313" key="8">
    <source>
        <dbReference type="Proteomes" id="UP001476798"/>
    </source>
</evidence>
<dbReference type="PANTHER" id="PTHR11827">
    <property type="entry name" value="SOLUTE CARRIER FAMILY 12, CATION COTRANSPORTERS"/>
    <property type="match status" value="1"/>
</dbReference>